<dbReference type="EMBL" id="UINC01176715">
    <property type="protein sequence ID" value="SVD83970.1"/>
    <property type="molecule type" value="Genomic_DNA"/>
</dbReference>
<protein>
    <submittedName>
        <fullName evidence="1">Uncharacterized protein</fullName>
    </submittedName>
</protein>
<proteinExistence type="predicted"/>
<organism evidence="1">
    <name type="scientific">marine metagenome</name>
    <dbReference type="NCBI Taxonomy" id="408172"/>
    <lineage>
        <taxon>unclassified sequences</taxon>
        <taxon>metagenomes</taxon>
        <taxon>ecological metagenomes</taxon>
    </lineage>
</organism>
<feature type="non-terminal residue" evidence="1">
    <location>
        <position position="61"/>
    </location>
</feature>
<evidence type="ECO:0000313" key="1">
    <source>
        <dbReference type="EMBL" id="SVD83970.1"/>
    </source>
</evidence>
<sequence>TCVVQREVCWWMPGCIWSVWLICWGIRAWRRPGSITCGRCVRRCRMRLGWRLFSGQVVTPC</sequence>
<gene>
    <name evidence="1" type="ORF">METZ01_LOCUS436824</name>
</gene>
<feature type="non-terminal residue" evidence="1">
    <location>
        <position position="1"/>
    </location>
</feature>
<dbReference type="AlphaFoldDB" id="A0A382YLK8"/>
<accession>A0A382YLK8</accession>
<name>A0A382YLK8_9ZZZZ</name>
<reference evidence="1" key="1">
    <citation type="submission" date="2018-05" db="EMBL/GenBank/DDBJ databases">
        <authorList>
            <person name="Lanie J.A."/>
            <person name="Ng W.-L."/>
            <person name="Kazmierczak K.M."/>
            <person name="Andrzejewski T.M."/>
            <person name="Davidsen T.M."/>
            <person name="Wayne K.J."/>
            <person name="Tettelin H."/>
            <person name="Glass J.I."/>
            <person name="Rusch D."/>
            <person name="Podicherti R."/>
            <person name="Tsui H.-C.T."/>
            <person name="Winkler M.E."/>
        </authorList>
    </citation>
    <scope>NUCLEOTIDE SEQUENCE</scope>
</reference>